<accession>K9YUT6</accession>
<dbReference type="RefSeq" id="WP_015229260.1">
    <property type="nucleotide sequence ID" value="NC_019780.1"/>
</dbReference>
<dbReference type="AlphaFoldDB" id="K9YUT6"/>
<reference evidence="1" key="1">
    <citation type="submission" date="2012-04" db="EMBL/GenBank/DDBJ databases">
        <title>Finished genome of Dactylococcopsis salina PCC 8305.</title>
        <authorList>
            <consortium name="US DOE Joint Genome Institute"/>
            <person name="Gugger M."/>
            <person name="Coursin T."/>
            <person name="Rippka R."/>
            <person name="Tandeau De Marsac N."/>
            <person name="Huntemann M."/>
            <person name="Wei C.-L."/>
            <person name="Han J."/>
            <person name="Detter J.C."/>
            <person name="Han C."/>
            <person name="Tapia R."/>
            <person name="Daligault H."/>
            <person name="Chen A."/>
            <person name="Krypides N."/>
            <person name="Mavromatis K."/>
            <person name="Markowitz V."/>
            <person name="Szeto E."/>
            <person name="Ivanova N."/>
            <person name="Ovchinnikova G."/>
            <person name="Pagani I."/>
            <person name="Pati A."/>
            <person name="Goodwin L."/>
            <person name="Peters L."/>
            <person name="Pitluck S."/>
            <person name="Woyke T."/>
            <person name="Kerfeld C."/>
        </authorList>
    </citation>
    <scope>NUCLEOTIDE SEQUENCE [LARGE SCALE GENOMIC DNA]</scope>
    <source>
        <strain evidence="1">PCC 8305</strain>
    </source>
</reference>
<evidence type="ECO:0000313" key="1">
    <source>
        <dbReference type="EMBL" id="AFZ50262.1"/>
    </source>
</evidence>
<dbReference type="Proteomes" id="UP000010482">
    <property type="component" value="Chromosome"/>
</dbReference>
<gene>
    <name evidence="1" type="ORF">Dacsa_1585</name>
</gene>
<dbReference type="PATRIC" id="fig|13035.3.peg.1786"/>
<protein>
    <submittedName>
        <fullName evidence="1">Uncharacterized protein</fullName>
    </submittedName>
</protein>
<organism evidence="1 2">
    <name type="scientific">Dactylococcopsis salina (strain PCC 8305)</name>
    <name type="common">Myxobactron salinum</name>
    <dbReference type="NCBI Taxonomy" id="13035"/>
    <lineage>
        <taxon>Bacteria</taxon>
        <taxon>Bacillati</taxon>
        <taxon>Cyanobacteriota</taxon>
        <taxon>Cyanophyceae</taxon>
        <taxon>Nodosilineales</taxon>
        <taxon>Cymatolegaceae</taxon>
        <taxon>Dactylococcopsis</taxon>
    </lineage>
</organism>
<dbReference type="OrthoDB" id="466434at2"/>
<proteinExistence type="predicted"/>
<keyword evidence="2" id="KW-1185">Reference proteome</keyword>
<sequence length="141" mass="15709">MGKSTQAHLERTIQKDQPLSVRQQELKKMNYYMGAKLLEVGVNPQSPEILYRWSIKTEGEQQFCTLSAFWGESKAKLLSGEYPLTGEELINCAKPNVNQGLSNVAQLCGYGSDVKGFQSSLKETMEEMGIVSESLGSLIER</sequence>
<dbReference type="eggNOG" id="ENOG503304G">
    <property type="taxonomic scope" value="Bacteria"/>
</dbReference>
<dbReference type="HOGENOM" id="CLU_1843892_0_0_3"/>
<evidence type="ECO:0000313" key="2">
    <source>
        <dbReference type="Proteomes" id="UP000010482"/>
    </source>
</evidence>
<dbReference type="EMBL" id="CP003944">
    <property type="protein sequence ID" value="AFZ50262.1"/>
    <property type="molecule type" value="Genomic_DNA"/>
</dbReference>
<dbReference type="KEGG" id="dsl:Dacsa_1585"/>
<name>K9YUT6_DACS8</name>